<evidence type="ECO:0000256" key="1">
    <source>
        <dbReference type="SAM" id="MobiDB-lite"/>
    </source>
</evidence>
<feature type="compositionally biased region" description="Basic and acidic residues" evidence="1">
    <location>
        <begin position="29"/>
        <end position="38"/>
    </location>
</feature>
<reference evidence="3" key="1">
    <citation type="submission" date="2025-08" db="UniProtKB">
        <authorList>
            <consortium name="RefSeq"/>
        </authorList>
    </citation>
    <scope>IDENTIFICATION</scope>
</reference>
<protein>
    <submittedName>
        <fullName evidence="3">Uncharacterized protein LOC101858483</fullName>
    </submittedName>
</protein>
<keyword evidence="2" id="KW-1185">Reference proteome</keyword>
<dbReference type="GeneID" id="101858483"/>
<accession>A0ABM0JL50</accession>
<feature type="compositionally biased region" description="Polar residues" evidence="1">
    <location>
        <begin position="8"/>
        <end position="18"/>
    </location>
</feature>
<name>A0ABM0JL50_APLCA</name>
<dbReference type="RefSeq" id="XP_005096268.1">
    <property type="nucleotide sequence ID" value="XM_005096211.3"/>
</dbReference>
<gene>
    <name evidence="3" type="primary">LOC101858483</name>
</gene>
<sequence length="112" mass="13005">MADKINGEENSQYSTDGPPSNLEGFIKSQIEDQEKNSKTGDNLDTEKRDSFIARAIAESRRMNKEIEKSKEKRSRLHAELGEKRMTEWREEHSSQVLTPQQAEMVERSYQDD</sequence>
<evidence type="ECO:0000313" key="3">
    <source>
        <dbReference type="RefSeq" id="XP_005096268.1"/>
    </source>
</evidence>
<dbReference type="Proteomes" id="UP000694888">
    <property type="component" value="Unplaced"/>
</dbReference>
<organism evidence="2 3">
    <name type="scientific">Aplysia californica</name>
    <name type="common">California sea hare</name>
    <dbReference type="NCBI Taxonomy" id="6500"/>
    <lineage>
        <taxon>Eukaryota</taxon>
        <taxon>Metazoa</taxon>
        <taxon>Spiralia</taxon>
        <taxon>Lophotrochozoa</taxon>
        <taxon>Mollusca</taxon>
        <taxon>Gastropoda</taxon>
        <taxon>Heterobranchia</taxon>
        <taxon>Euthyneura</taxon>
        <taxon>Tectipleura</taxon>
        <taxon>Aplysiida</taxon>
        <taxon>Aplysioidea</taxon>
        <taxon>Aplysiidae</taxon>
        <taxon>Aplysia</taxon>
    </lineage>
</organism>
<feature type="region of interest" description="Disordered" evidence="1">
    <location>
        <begin position="1"/>
        <end position="112"/>
    </location>
</feature>
<evidence type="ECO:0000313" key="2">
    <source>
        <dbReference type="Proteomes" id="UP000694888"/>
    </source>
</evidence>
<proteinExistence type="predicted"/>
<feature type="compositionally biased region" description="Basic and acidic residues" evidence="1">
    <location>
        <begin position="44"/>
        <end position="93"/>
    </location>
</feature>